<evidence type="ECO:0000256" key="1">
    <source>
        <dbReference type="SAM" id="SignalP"/>
    </source>
</evidence>
<evidence type="ECO:0000313" key="4">
    <source>
        <dbReference type="Proteomes" id="UP000234950"/>
    </source>
</evidence>
<dbReference type="Gene3D" id="2.60.40.10">
    <property type="entry name" value="Immunoglobulins"/>
    <property type="match status" value="4"/>
</dbReference>
<name>A0A2N5H7J3_9BACI</name>
<proteinExistence type="predicted"/>
<feature type="signal peptide" evidence="1">
    <location>
        <begin position="1"/>
        <end position="28"/>
    </location>
</feature>
<accession>A0A2N5H7J3</accession>
<dbReference type="InterPro" id="IPR019501">
    <property type="entry name" value="Peptidase_M30_hyicolysin"/>
</dbReference>
<dbReference type="Proteomes" id="UP000234950">
    <property type="component" value="Unassembled WGS sequence"/>
</dbReference>
<dbReference type="InterPro" id="IPR041498">
    <property type="entry name" value="Big_6"/>
</dbReference>
<dbReference type="NCBIfam" id="NF033510">
    <property type="entry name" value="Ca_tandemer"/>
    <property type="match status" value="4"/>
</dbReference>
<dbReference type="OrthoDB" id="1495777at2"/>
<dbReference type="AlphaFoldDB" id="A0A2N5H7J3"/>
<keyword evidence="1" id="KW-0732">Signal</keyword>
<keyword evidence="4" id="KW-1185">Reference proteome</keyword>
<evidence type="ECO:0000313" key="3">
    <source>
        <dbReference type="EMBL" id="PLS01485.1"/>
    </source>
</evidence>
<dbReference type="InterPro" id="IPR013783">
    <property type="entry name" value="Ig-like_fold"/>
</dbReference>
<feature type="domain" description="Bacterial Ig" evidence="2">
    <location>
        <begin position="688"/>
        <end position="764"/>
    </location>
</feature>
<dbReference type="EMBL" id="PGVE01000094">
    <property type="protein sequence ID" value="PLS01485.1"/>
    <property type="molecule type" value="Genomic_DNA"/>
</dbReference>
<dbReference type="Pfam" id="PF10460">
    <property type="entry name" value="Peptidase_M30"/>
    <property type="match status" value="1"/>
</dbReference>
<dbReference type="RefSeq" id="WP_101651468.1">
    <property type="nucleotide sequence ID" value="NZ_PGVE01000094.1"/>
</dbReference>
<reference evidence="3 4" key="1">
    <citation type="submission" date="2017-11" db="EMBL/GenBank/DDBJ databases">
        <title>Comparitive Functional Genomics of Dry Heat Resistant strains isolated from the Viking Spacecraft.</title>
        <authorList>
            <person name="Seuylemezian A."/>
            <person name="Cooper K."/>
            <person name="Vaishampayan P."/>
        </authorList>
    </citation>
    <scope>NUCLEOTIDE SEQUENCE [LARGE SCALE GENOMIC DNA]</scope>
    <source>
        <strain evidence="3 4">V32-6</strain>
    </source>
</reference>
<dbReference type="Pfam" id="PF17936">
    <property type="entry name" value="Big_6"/>
    <property type="match status" value="4"/>
</dbReference>
<protein>
    <recommendedName>
        <fullName evidence="2">Bacterial Ig domain-containing protein</fullName>
    </recommendedName>
</protein>
<feature type="chain" id="PRO_5014645947" description="Bacterial Ig domain-containing protein" evidence="1">
    <location>
        <begin position="29"/>
        <end position="766"/>
    </location>
</feature>
<comment type="caution">
    <text evidence="3">The sequence shown here is derived from an EMBL/GenBank/DDBJ whole genome shotgun (WGS) entry which is preliminary data.</text>
</comment>
<organism evidence="3 4">
    <name type="scientific">Neobacillus cucumis</name>
    <dbReference type="NCBI Taxonomy" id="1740721"/>
    <lineage>
        <taxon>Bacteria</taxon>
        <taxon>Bacillati</taxon>
        <taxon>Bacillota</taxon>
        <taxon>Bacilli</taxon>
        <taxon>Bacillales</taxon>
        <taxon>Bacillaceae</taxon>
        <taxon>Neobacillus</taxon>
    </lineage>
</organism>
<gene>
    <name evidence="3" type="ORF">CVD27_24825</name>
</gene>
<feature type="domain" description="Bacterial Ig" evidence="2">
    <location>
        <begin position="521"/>
        <end position="600"/>
    </location>
</feature>
<feature type="domain" description="Bacterial Ig" evidence="2">
    <location>
        <begin position="603"/>
        <end position="681"/>
    </location>
</feature>
<sequence length="766" mass="81466">MNTFKRLFCIVLCSLLIISVSSVEKAHALTAGQGYVIINNESTNGDGLGYTGSFNINNKNYTLNKKLKHSAYKMDYVKPVNVAKYKNSKVRKNMMFKSFAIGDTKAFWVSNIETNTDYQINAELLYSGTKSNVWVYNDQITAADAQKLGQEFDAKIKPIVNTNFGPESDVDGNGKVNILCYDIQDGFNGSGGYVAGYFSPYDLFAQPDSNQMEVFYIDTYPAMGLGSTKDVTEAYSTLAHEFQHMVNFNRTAFIEGSSSQMDTWLDEGLAMAAEQMYTGTALTNRIDYYNYSDSITAGHSLLYWDDYGDVLANYSLSYLFAQYLKVQTGQGDKIFKEVLENPNNDYRAVEAVIQKYIGPSMTFGKFMTSFREALLLKQPTGLYGFKGDPAFNALTPKIYTGSGTDLHGGGALVKVANLPFTAPTDKDSNITYTVLGDTIDLTVNPVSDQNTVVTGKTAAAATVTVKKGSTQIGTAVADGTGNFSVPISKQSGGTVLSVYAVDAAGNSSNTVSITVKDTLPPAAPTVNPVGDTQTAVTGKAEAGSTVFVMSGTTVLGKAAAASTGAFSVNIPVQKAGTKLTIYAQDAAGFKSSSVTVTVVDKSAPVKPVLTTPLKEKQTVVIGKTEAGAKVVVKAGSTLLGQTYATTAGTFVIKMPFTLKAGTVVMIYASDKLGNTSSTSVTVIDKTPPAAPSVNTVRYWSTSVSGKAEVGATVYIYKGTALVGKAVADSYGNYKAAIKAQAAGSTLDVSAMDKAGNQSRPVLVKVY</sequence>
<feature type="domain" description="Bacterial Ig" evidence="2">
    <location>
        <begin position="441"/>
        <end position="517"/>
    </location>
</feature>
<evidence type="ECO:0000259" key="2">
    <source>
        <dbReference type="Pfam" id="PF17936"/>
    </source>
</evidence>